<dbReference type="Pfam" id="PF00583">
    <property type="entry name" value="Acetyltransf_1"/>
    <property type="match status" value="1"/>
</dbReference>
<evidence type="ECO:0000256" key="1">
    <source>
        <dbReference type="ARBA" id="ARBA00022679"/>
    </source>
</evidence>
<keyword evidence="2" id="KW-0012">Acyltransferase</keyword>
<accession>A0ABQ1IMQ1</accession>
<proteinExistence type="predicted"/>
<dbReference type="Gene3D" id="3.40.630.30">
    <property type="match status" value="1"/>
</dbReference>
<evidence type="ECO:0000313" key="4">
    <source>
        <dbReference type="EMBL" id="GGB43784.1"/>
    </source>
</evidence>
<evidence type="ECO:0000256" key="2">
    <source>
        <dbReference type="ARBA" id="ARBA00023315"/>
    </source>
</evidence>
<name>A0ABQ1IMQ1_9PROT</name>
<dbReference type="PROSITE" id="PS51186">
    <property type="entry name" value="GNAT"/>
    <property type="match status" value="1"/>
</dbReference>
<dbReference type="PANTHER" id="PTHR43877">
    <property type="entry name" value="AMINOALKYLPHOSPHONATE N-ACETYLTRANSFERASE-RELATED-RELATED"/>
    <property type="match status" value="1"/>
</dbReference>
<comment type="caution">
    <text evidence="4">The sequence shown here is derived from an EMBL/GenBank/DDBJ whole genome shotgun (WGS) entry which is preliminary data.</text>
</comment>
<keyword evidence="5" id="KW-1185">Reference proteome</keyword>
<dbReference type="InterPro" id="IPR050832">
    <property type="entry name" value="Bact_Acetyltransf"/>
</dbReference>
<dbReference type="InterPro" id="IPR016181">
    <property type="entry name" value="Acyl_CoA_acyltransferase"/>
</dbReference>
<evidence type="ECO:0000313" key="5">
    <source>
        <dbReference type="Proteomes" id="UP000603352"/>
    </source>
</evidence>
<dbReference type="EMBL" id="BMDZ01000029">
    <property type="protein sequence ID" value="GGB43784.1"/>
    <property type="molecule type" value="Genomic_DNA"/>
</dbReference>
<sequence>MDRRTGSTGDAAAAKPAAANLPVTVREIRAGDATAALRVCIAAWEKGPGGLLPASARAPMADGAAIAAILRDAPERMLVADVGGHVLGVVASEPGDEQLTDLWVEPRAWGRGLGSQLLAAFEQAAAARGCKRVTLETLIGNDRSLAFFRRRGYRLVERFTTRDRDLHMMIEKLRLEKRLA</sequence>
<keyword evidence="1" id="KW-0808">Transferase</keyword>
<organism evidence="4 5">
    <name type="scientific">Tistrella bauzanensis</name>
    <dbReference type="NCBI Taxonomy" id="657419"/>
    <lineage>
        <taxon>Bacteria</taxon>
        <taxon>Pseudomonadati</taxon>
        <taxon>Pseudomonadota</taxon>
        <taxon>Alphaproteobacteria</taxon>
        <taxon>Geminicoccales</taxon>
        <taxon>Geminicoccaceae</taxon>
        <taxon>Tistrella</taxon>
    </lineage>
</organism>
<dbReference type="CDD" id="cd04301">
    <property type="entry name" value="NAT_SF"/>
    <property type="match status" value="1"/>
</dbReference>
<dbReference type="InterPro" id="IPR000182">
    <property type="entry name" value="GNAT_dom"/>
</dbReference>
<protein>
    <submittedName>
        <fullName evidence="4">N-acetyltransferase</fullName>
    </submittedName>
</protein>
<dbReference type="RefSeq" id="WP_188578555.1">
    <property type="nucleotide sequence ID" value="NZ_BMDZ01000029.1"/>
</dbReference>
<gene>
    <name evidence="4" type="ORF">GCM10011505_26360</name>
</gene>
<dbReference type="SUPFAM" id="SSF55729">
    <property type="entry name" value="Acyl-CoA N-acyltransferases (Nat)"/>
    <property type="match status" value="1"/>
</dbReference>
<dbReference type="Proteomes" id="UP000603352">
    <property type="component" value="Unassembled WGS sequence"/>
</dbReference>
<evidence type="ECO:0000259" key="3">
    <source>
        <dbReference type="PROSITE" id="PS51186"/>
    </source>
</evidence>
<feature type="domain" description="N-acetyltransferase" evidence="3">
    <location>
        <begin position="23"/>
        <end position="176"/>
    </location>
</feature>
<reference evidence="5" key="1">
    <citation type="journal article" date="2019" name="Int. J. Syst. Evol. Microbiol.">
        <title>The Global Catalogue of Microorganisms (GCM) 10K type strain sequencing project: providing services to taxonomists for standard genome sequencing and annotation.</title>
        <authorList>
            <consortium name="The Broad Institute Genomics Platform"/>
            <consortium name="The Broad Institute Genome Sequencing Center for Infectious Disease"/>
            <person name="Wu L."/>
            <person name="Ma J."/>
        </authorList>
    </citation>
    <scope>NUCLEOTIDE SEQUENCE [LARGE SCALE GENOMIC DNA]</scope>
    <source>
        <strain evidence="5">CGMCC 1.10188</strain>
    </source>
</reference>